<dbReference type="EMBL" id="JAVDQH010000008">
    <property type="protein sequence ID" value="MDR6244563.1"/>
    <property type="molecule type" value="Genomic_DNA"/>
</dbReference>
<protein>
    <submittedName>
        <fullName evidence="2">Soluble lytic murein transglycosylase</fullName>
        <ecNumber evidence="2">3.2.1.-</ecNumber>
    </submittedName>
</protein>
<dbReference type="EC" id="3.2.1.-" evidence="2"/>
<dbReference type="Proteomes" id="UP001185028">
    <property type="component" value="Unassembled WGS sequence"/>
</dbReference>
<proteinExistence type="predicted"/>
<dbReference type="Gene3D" id="1.10.530.10">
    <property type="match status" value="1"/>
</dbReference>
<feature type="domain" description="Transglycosylase SLT" evidence="1">
    <location>
        <begin position="44"/>
        <end position="156"/>
    </location>
</feature>
<evidence type="ECO:0000313" key="2">
    <source>
        <dbReference type="EMBL" id="MDR6244563.1"/>
    </source>
</evidence>
<organism evidence="2 3">
    <name type="scientific">Paenibacillus hunanensis</name>
    <dbReference type="NCBI Taxonomy" id="539262"/>
    <lineage>
        <taxon>Bacteria</taxon>
        <taxon>Bacillati</taxon>
        <taxon>Bacillota</taxon>
        <taxon>Bacilli</taxon>
        <taxon>Bacillales</taxon>
        <taxon>Paenibacillaceae</taxon>
        <taxon>Paenibacillus</taxon>
    </lineage>
</organism>
<dbReference type="RefSeq" id="WP_188773955.1">
    <property type="nucleotide sequence ID" value="NZ_BMMB01000001.1"/>
</dbReference>
<evidence type="ECO:0000259" key="1">
    <source>
        <dbReference type="Pfam" id="PF01464"/>
    </source>
</evidence>
<keyword evidence="3" id="KW-1185">Reference proteome</keyword>
<keyword evidence="2" id="KW-0378">Hydrolase</keyword>
<dbReference type="GO" id="GO:0016798">
    <property type="term" value="F:hydrolase activity, acting on glycosyl bonds"/>
    <property type="evidence" value="ECO:0007669"/>
    <property type="project" value="UniProtKB-KW"/>
</dbReference>
<evidence type="ECO:0000313" key="3">
    <source>
        <dbReference type="Proteomes" id="UP001185028"/>
    </source>
</evidence>
<dbReference type="Pfam" id="PF01464">
    <property type="entry name" value="SLT"/>
    <property type="match status" value="1"/>
</dbReference>
<dbReference type="InterPro" id="IPR023346">
    <property type="entry name" value="Lysozyme-like_dom_sf"/>
</dbReference>
<accession>A0ABU1IZ77</accession>
<reference evidence="2 3" key="1">
    <citation type="submission" date="2023-07" db="EMBL/GenBank/DDBJ databases">
        <title>Genomic Encyclopedia of Type Strains, Phase IV (KMG-IV): sequencing the most valuable type-strain genomes for metagenomic binning, comparative biology and taxonomic classification.</title>
        <authorList>
            <person name="Goeker M."/>
        </authorList>
    </citation>
    <scope>NUCLEOTIDE SEQUENCE [LARGE SCALE GENOMIC DNA]</scope>
    <source>
        <strain evidence="2 3">DSM 22170</strain>
    </source>
</reference>
<sequence>MNKLKRTVIRKRVLLPLFAIVLVLVLFNARWLSLIYPIEYRDEIRAHASNYEVDPYLIASIIRVETNYQPSMESKKGALGLMQLMPDTATWAMEKAHLKDVTLDSVKHDVEPNIELGSWYINNLMQQFGGNEVAVIAAYNAGPGKVKNWIKNGQWDGTLEDAKDIPYGETRHYVQRVLYYYKQYTKLYDRF</sequence>
<gene>
    <name evidence="2" type="ORF">JOC58_002456</name>
</gene>
<dbReference type="PANTHER" id="PTHR37423">
    <property type="entry name" value="SOLUBLE LYTIC MUREIN TRANSGLYCOSYLASE-RELATED"/>
    <property type="match status" value="1"/>
</dbReference>
<dbReference type="SUPFAM" id="SSF53955">
    <property type="entry name" value="Lysozyme-like"/>
    <property type="match status" value="1"/>
</dbReference>
<name>A0ABU1IZ77_9BACL</name>
<dbReference type="InterPro" id="IPR008258">
    <property type="entry name" value="Transglycosylase_SLT_dom_1"/>
</dbReference>
<comment type="caution">
    <text evidence="2">The sequence shown here is derived from an EMBL/GenBank/DDBJ whole genome shotgun (WGS) entry which is preliminary data.</text>
</comment>
<dbReference type="CDD" id="cd16896">
    <property type="entry name" value="LT_Slt70-like"/>
    <property type="match status" value="1"/>
</dbReference>
<keyword evidence="2" id="KW-0326">Glycosidase</keyword>
<dbReference type="PANTHER" id="PTHR37423:SF2">
    <property type="entry name" value="MEMBRANE-BOUND LYTIC MUREIN TRANSGLYCOSYLASE C"/>
    <property type="match status" value="1"/>
</dbReference>